<name>A0ABP8LZG0_9BACT</name>
<keyword evidence="4 5" id="KW-0472">Membrane</keyword>
<evidence type="ECO:0000256" key="2">
    <source>
        <dbReference type="ARBA" id="ARBA00022692"/>
    </source>
</evidence>
<dbReference type="InterPro" id="IPR004481">
    <property type="entry name" value="K/Na/Ca-exchanger"/>
</dbReference>
<keyword evidence="3 5" id="KW-1133">Transmembrane helix</keyword>
<sequence>MLIYFLFIVGFILLIKGADVLVTGATSIAKRFGISDMVVGLTIVSLGTSMPELIVNILSSVQGQSELAIGNVFGSNVANLLLILGVSAIICPLPIRKATILNELPFSLIATLLVGFLANATLLHNREELYISRLDGGILLFFFVLFMVYIYHVAKTNKEEVLAHSSETAVMTVWKSVLLILLGIACLFLGGKWVVDGAVYMAESFGLSESFIGLTVVAIGTSLPELFTSAMAAYRRNIDIAVGNVVGSNIFNLLWILGVSALIRPLPFNVMSNSDIVMMIFASTLLILAMPFGRRNTIDRLNGVIFLLIYLAYLVYLVMRG</sequence>
<keyword evidence="8" id="KW-1185">Reference proteome</keyword>
<feature type="transmembrane region" description="Helical" evidence="5">
    <location>
        <begin position="77"/>
        <end position="95"/>
    </location>
</feature>
<feature type="domain" description="Sodium/calcium exchanger membrane region" evidence="6">
    <location>
        <begin position="4"/>
        <end position="151"/>
    </location>
</feature>
<feature type="transmembrane region" description="Helical" evidence="5">
    <location>
        <begin position="172"/>
        <end position="191"/>
    </location>
</feature>
<comment type="caution">
    <text evidence="7">The sequence shown here is derived from an EMBL/GenBank/DDBJ whole genome shotgun (WGS) entry which is preliminary data.</text>
</comment>
<evidence type="ECO:0000256" key="5">
    <source>
        <dbReference type="SAM" id="Phobius"/>
    </source>
</evidence>
<evidence type="ECO:0000256" key="4">
    <source>
        <dbReference type="ARBA" id="ARBA00023136"/>
    </source>
</evidence>
<protein>
    <submittedName>
        <fullName evidence="7">Calcium/sodium antiporter</fullName>
    </submittedName>
</protein>
<keyword evidence="2 5" id="KW-0812">Transmembrane</keyword>
<proteinExistence type="predicted"/>
<comment type="subcellular location">
    <subcellularLocation>
        <location evidence="1">Membrane</location>
        <topology evidence="1">Multi-pass membrane protein</topology>
    </subcellularLocation>
</comment>
<feature type="transmembrane region" description="Helical" evidence="5">
    <location>
        <begin position="37"/>
        <end position="57"/>
    </location>
</feature>
<reference evidence="8" key="1">
    <citation type="journal article" date="2019" name="Int. J. Syst. Evol. Microbiol.">
        <title>The Global Catalogue of Microorganisms (GCM) 10K type strain sequencing project: providing services to taxonomists for standard genome sequencing and annotation.</title>
        <authorList>
            <consortium name="The Broad Institute Genomics Platform"/>
            <consortium name="The Broad Institute Genome Sequencing Center for Infectious Disease"/>
            <person name="Wu L."/>
            <person name="Ma J."/>
        </authorList>
    </citation>
    <scope>NUCLEOTIDE SEQUENCE [LARGE SCALE GENOMIC DNA]</scope>
    <source>
        <strain evidence="8">JCM 17926</strain>
    </source>
</reference>
<feature type="transmembrane region" description="Helical" evidence="5">
    <location>
        <begin position="104"/>
        <end position="124"/>
    </location>
</feature>
<evidence type="ECO:0000313" key="8">
    <source>
        <dbReference type="Proteomes" id="UP001500552"/>
    </source>
</evidence>
<feature type="transmembrane region" description="Helical" evidence="5">
    <location>
        <begin position="6"/>
        <end position="25"/>
    </location>
</feature>
<dbReference type="InterPro" id="IPR004837">
    <property type="entry name" value="NaCa_Exmemb"/>
</dbReference>
<feature type="domain" description="Sodium/calcium exchanger membrane region" evidence="6">
    <location>
        <begin position="176"/>
        <end position="318"/>
    </location>
</feature>
<feature type="transmembrane region" description="Helical" evidence="5">
    <location>
        <begin position="300"/>
        <end position="319"/>
    </location>
</feature>
<dbReference type="Gene3D" id="1.20.1420.30">
    <property type="entry name" value="NCX, central ion-binding region"/>
    <property type="match status" value="2"/>
</dbReference>
<evidence type="ECO:0000256" key="3">
    <source>
        <dbReference type="ARBA" id="ARBA00022989"/>
    </source>
</evidence>
<dbReference type="EMBL" id="BAABHC010000029">
    <property type="protein sequence ID" value="GAA4440216.1"/>
    <property type="molecule type" value="Genomic_DNA"/>
</dbReference>
<evidence type="ECO:0000313" key="7">
    <source>
        <dbReference type="EMBL" id="GAA4440216.1"/>
    </source>
</evidence>
<feature type="transmembrane region" description="Helical" evidence="5">
    <location>
        <begin position="276"/>
        <end position="293"/>
    </location>
</feature>
<evidence type="ECO:0000259" key="6">
    <source>
        <dbReference type="Pfam" id="PF01699"/>
    </source>
</evidence>
<feature type="transmembrane region" description="Helical" evidence="5">
    <location>
        <begin position="241"/>
        <end position="264"/>
    </location>
</feature>
<dbReference type="PANTHER" id="PTHR10846">
    <property type="entry name" value="SODIUM/POTASSIUM/CALCIUM EXCHANGER"/>
    <property type="match status" value="1"/>
</dbReference>
<accession>A0ABP8LZG0</accession>
<dbReference type="NCBIfam" id="TIGR00367">
    <property type="entry name" value="calcium/sodium antiporter"/>
    <property type="match status" value="1"/>
</dbReference>
<gene>
    <name evidence="7" type="ORF">GCM10023188_37210</name>
</gene>
<organism evidence="7 8">
    <name type="scientific">Pontibacter saemangeumensis</name>
    <dbReference type="NCBI Taxonomy" id="1084525"/>
    <lineage>
        <taxon>Bacteria</taxon>
        <taxon>Pseudomonadati</taxon>
        <taxon>Bacteroidota</taxon>
        <taxon>Cytophagia</taxon>
        <taxon>Cytophagales</taxon>
        <taxon>Hymenobacteraceae</taxon>
        <taxon>Pontibacter</taxon>
    </lineage>
</organism>
<dbReference type="Proteomes" id="UP001500552">
    <property type="component" value="Unassembled WGS sequence"/>
</dbReference>
<dbReference type="RefSeq" id="WP_345161110.1">
    <property type="nucleotide sequence ID" value="NZ_BAABHC010000029.1"/>
</dbReference>
<dbReference type="InterPro" id="IPR044880">
    <property type="entry name" value="NCX_ion-bd_dom_sf"/>
</dbReference>
<dbReference type="Pfam" id="PF01699">
    <property type="entry name" value="Na_Ca_ex"/>
    <property type="match status" value="2"/>
</dbReference>
<feature type="transmembrane region" description="Helical" evidence="5">
    <location>
        <begin position="130"/>
        <end position="151"/>
    </location>
</feature>
<evidence type="ECO:0000256" key="1">
    <source>
        <dbReference type="ARBA" id="ARBA00004141"/>
    </source>
</evidence>
<dbReference type="PANTHER" id="PTHR10846:SF8">
    <property type="entry name" value="INNER MEMBRANE PROTEIN YRBG"/>
    <property type="match status" value="1"/>
</dbReference>